<dbReference type="GO" id="GO:0031071">
    <property type="term" value="F:cysteine desulfurase activity"/>
    <property type="evidence" value="ECO:0007669"/>
    <property type="project" value="UniProtKB-EC"/>
</dbReference>
<comment type="caution">
    <text evidence="10">The sequence shown here is derived from an EMBL/GenBank/DDBJ whole genome shotgun (WGS) entry which is preliminary data.</text>
</comment>
<dbReference type="Gene3D" id="1.10.260.50">
    <property type="match status" value="1"/>
</dbReference>
<dbReference type="GO" id="GO:0046872">
    <property type="term" value="F:metal ion binding"/>
    <property type="evidence" value="ECO:0007669"/>
    <property type="project" value="UniProtKB-KW"/>
</dbReference>
<evidence type="ECO:0000256" key="8">
    <source>
        <dbReference type="ARBA" id="ARBA00050776"/>
    </source>
</evidence>
<protein>
    <recommendedName>
        <fullName evidence="9">Aminotransferase class V domain-containing protein</fullName>
    </recommendedName>
</protein>
<dbReference type="Proteomes" id="UP000176834">
    <property type="component" value="Unassembled WGS sequence"/>
</dbReference>
<keyword evidence="5" id="KW-0663">Pyridoxal phosphate</keyword>
<sequence length="390" mass="42654">MSVGVYLDNSASTPIDPEVLKEMVETSKLYGNPSSFNNAGREARNKLEECRLTIARFIGVRTEEAIFTSSGSEANNLAIFGLASLSSKKGEIISTPIEHPSVLGPLKKLENLGWKITYLKVNHGGLVDLEDLKQKLNPRVVLVSIIYANNEIGTIQPIVKISKIINDFKKNLPPTTYNLQPIFHIDACQAAGYLDMNVNNLGVDLMTFNGAKIYGPKGVGVLCKKRVVKLNPLIHGGDQEYGLRAGTENLPAVAGLAKAVFLIDKNEGLKVMKLRDYFLDKVTQILPVKINGPRGGARLANNINISVPGLDSENILLELDKYGVYASAGSACTAHLVEPSHVLKAIGVKNEYLSGVLRFSLGRQTTKKNIDYVLEVLPKIMANLKQRYKK</sequence>
<dbReference type="AlphaFoldDB" id="A0A1F8F2A8"/>
<dbReference type="InterPro" id="IPR015424">
    <property type="entry name" value="PyrdxlP-dep_Trfase"/>
</dbReference>
<comment type="catalytic activity">
    <reaction evidence="8">
        <text>(sulfur carrier)-H + L-cysteine = (sulfur carrier)-SH + L-alanine</text>
        <dbReference type="Rhea" id="RHEA:43892"/>
        <dbReference type="Rhea" id="RHEA-COMP:14737"/>
        <dbReference type="Rhea" id="RHEA-COMP:14739"/>
        <dbReference type="ChEBI" id="CHEBI:29917"/>
        <dbReference type="ChEBI" id="CHEBI:35235"/>
        <dbReference type="ChEBI" id="CHEBI:57972"/>
        <dbReference type="ChEBI" id="CHEBI:64428"/>
        <dbReference type="EC" id="2.8.1.7"/>
    </reaction>
</comment>
<evidence type="ECO:0000256" key="2">
    <source>
        <dbReference type="ARBA" id="ARBA00006490"/>
    </source>
</evidence>
<keyword evidence="6" id="KW-0408">Iron</keyword>
<proteinExistence type="inferred from homology"/>
<evidence type="ECO:0000313" key="10">
    <source>
        <dbReference type="EMBL" id="OGN06366.1"/>
    </source>
</evidence>
<accession>A0A1F8F2A8</accession>
<evidence type="ECO:0000259" key="9">
    <source>
        <dbReference type="Pfam" id="PF00266"/>
    </source>
</evidence>
<feature type="domain" description="Aminotransferase class V" evidence="9">
    <location>
        <begin position="5"/>
        <end position="373"/>
    </location>
</feature>
<dbReference type="PANTHER" id="PTHR11601:SF34">
    <property type="entry name" value="CYSTEINE DESULFURASE"/>
    <property type="match status" value="1"/>
</dbReference>
<dbReference type="SUPFAM" id="SSF53383">
    <property type="entry name" value="PLP-dependent transferases"/>
    <property type="match status" value="1"/>
</dbReference>
<dbReference type="GO" id="GO:0051536">
    <property type="term" value="F:iron-sulfur cluster binding"/>
    <property type="evidence" value="ECO:0007669"/>
    <property type="project" value="UniProtKB-KW"/>
</dbReference>
<organism evidence="10 11">
    <name type="scientific">Candidatus Yanofskybacteria bacterium RIFCSPHIGHO2_02_FULL_38_22b</name>
    <dbReference type="NCBI Taxonomy" id="1802673"/>
    <lineage>
        <taxon>Bacteria</taxon>
        <taxon>Candidatus Yanofskyibacteriota</taxon>
    </lineage>
</organism>
<keyword evidence="3" id="KW-0808">Transferase</keyword>
<evidence type="ECO:0000256" key="1">
    <source>
        <dbReference type="ARBA" id="ARBA00001933"/>
    </source>
</evidence>
<evidence type="ECO:0000313" key="11">
    <source>
        <dbReference type="Proteomes" id="UP000176834"/>
    </source>
</evidence>
<dbReference type="Pfam" id="PF00266">
    <property type="entry name" value="Aminotran_5"/>
    <property type="match status" value="1"/>
</dbReference>
<evidence type="ECO:0000256" key="7">
    <source>
        <dbReference type="ARBA" id="ARBA00023014"/>
    </source>
</evidence>
<gene>
    <name evidence="10" type="ORF">A3B86_04450</name>
</gene>
<reference evidence="10 11" key="1">
    <citation type="journal article" date="2016" name="Nat. Commun.">
        <title>Thousands of microbial genomes shed light on interconnected biogeochemical processes in an aquifer system.</title>
        <authorList>
            <person name="Anantharaman K."/>
            <person name="Brown C.T."/>
            <person name="Hug L.A."/>
            <person name="Sharon I."/>
            <person name="Castelle C.J."/>
            <person name="Probst A.J."/>
            <person name="Thomas B.C."/>
            <person name="Singh A."/>
            <person name="Wilkins M.J."/>
            <person name="Karaoz U."/>
            <person name="Brodie E.L."/>
            <person name="Williams K.H."/>
            <person name="Hubbard S.S."/>
            <person name="Banfield J.F."/>
        </authorList>
    </citation>
    <scope>NUCLEOTIDE SEQUENCE [LARGE SCALE GENOMIC DNA]</scope>
</reference>
<comment type="cofactor">
    <cofactor evidence="1">
        <name>pyridoxal 5'-phosphate</name>
        <dbReference type="ChEBI" id="CHEBI:597326"/>
    </cofactor>
</comment>
<evidence type="ECO:0000256" key="3">
    <source>
        <dbReference type="ARBA" id="ARBA00022679"/>
    </source>
</evidence>
<dbReference type="InterPro" id="IPR016454">
    <property type="entry name" value="Cysteine_dSase"/>
</dbReference>
<dbReference type="InterPro" id="IPR015422">
    <property type="entry name" value="PyrdxlP-dep_Trfase_small"/>
</dbReference>
<dbReference type="PIRSF" id="PIRSF005572">
    <property type="entry name" value="NifS"/>
    <property type="match status" value="1"/>
</dbReference>
<name>A0A1F8F2A8_9BACT</name>
<dbReference type="Gene3D" id="3.90.1150.10">
    <property type="entry name" value="Aspartate Aminotransferase, domain 1"/>
    <property type="match status" value="1"/>
</dbReference>
<keyword evidence="7" id="KW-0411">Iron-sulfur</keyword>
<dbReference type="Gene3D" id="3.40.640.10">
    <property type="entry name" value="Type I PLP-dependent aspartate aminotransferase-like (Major domain)"/>
    <property type="match status" value="1"/>
</dbReference>
<dbReference type="EMBL" id="MGJN01000020">
    <property type="protein sequence ID" value="OGN06366.1"/>
    <property type="molecule type" value="Genomic_DNA"/>
</dbReference>
<dbReference type="InterPro" id="IPR000192">
    <property type="entry name" value="Aminotrans_V_dom"/>
</dbReference>
<evidence type="ECO:0000256" key="6">
    <source>
        <dbReference type="ARBA" id="ARBA00023004"/>
    </source>
</evidence>
<keyword evidence="4" id="KW-0479">Metal-binding</keyword>
<dbReference type="InterPro" id="IPR015421">
    <property type="entry name" value="PyrdxlP-dep_Trfase_major"/>
</dbReference>
<comment type="similarity">
    <text evidence="2">Belongs to the class-V pyridoxal-phosphate-dependent aminotransferase family. NifS/IscS subfamily.</text>
</comment>
<evidence type="ECO:0000256" key="5">
    <source>
        <dbReference type="ARBA" id="ARBA00022898"/>
    </source>
</evidence>
<dbReference type="PANTHER" id="PTHR11601">
    <property type="entry name" value="CYSTEINE DESULFURYLASE FAMILY MEMBER"/>
    <property type="match status" value="1"/>
</dbReference>
<evidence type="ECO:0000256" key="4">
    <source>
        <dbReference type="ARBA" id="ARBA00022723"/>
    </source>
</evidence>